<keyword evidence="6 8" id="KW-0786">Thiamine pyrophosphate</keyword>
<evidence type="ECO:0000256" key="4">
    <source>
        <dbReference type="ARBA" id="ARBA00022793"/>
    </source>
</evidence>
<dbReference type="EMBL" id="CAFBNF010000177">
    <property type="protein sequence ID" value="CAB4951964.1"/>
    <property type="molecule type" value="Genomic_DNA"/>
</dbReference>
<reference evidence="12" key="1">
    <citation type="submission" date="2020-05" db="EMBL/GenBank/DDBJ databases">
        <authorList>
            <person name="Chiriac C."/>
            <person name="Salcher M."/>
            <person name="Ghai R."/>
            <person name="Kavagutti S V."/>
        </authorList>
    </citation>
    <scope>NUCLEOTIDE SEQUENCE</scope>
</reference>
<dbReference type="GO" id="GO:0030976">
    <property type="term" value="F:thiamine pyrophosphate binding"/>
    <property type="evidence" value="ECO:0007669"/>
    <property type="project" value="InterPro"/>
</dbReference>
<proteinExistence type="inferred from homology"/>
<evidence type="ECO:0000256" key="8">
    <source>
        <dbReference type="RuleBase" id="RU362132"/>
    </source>
</evidence>
<dbReference type="PANTHER" id="PTHR43452">
    <property type="entry name" value="PYRUVATE DECARBOXYLASE"/>
    <property type="match status" value="1"/>
</dbReference>
<dbReference type="GO" id="GO:0000949">
    <property type="term" value="P:aromatic amino acid family catabolic process to alcohol via Ehrlich pathway"/>
    <property type="evidence" value="ECO:0007669"/>
    <property type="project" value="TreeGrafter"/>
</dbReference>
<dbReference type="Pfam" id="PF02775">
    <property type="entry name" value="TPP_enzyme_C"/>
    <property type="match status" value="1"/>
</dbReference>
<evidence type="ECO:0000256" key="6">
    <source>
        <dbReference type="ARBA" id="ARBA00023052"/>
    </source>
</evidence>
<dbReference type="Gene3D" id="3.40.50.970">
    <property type="match status" value="2"/>
</dbReference>
<dbReference type="GO" id="GO:0000287">
    <property type="term" value="F:magnesium ion binding"/>
    <property type="evidence" value="ECO:0007669"/>
    <property type="project" value="InterPro"/>
</dbReference>
<dbReference type="InterPro" id="IPR012110">
    <property type="entry name" value="PDC/IPDC-like"/>
</dbReference>
<dbReference type="PANTHER" id="PTHR43452:SF30">
    <property type="entry name" value="PYRUVATE DECARBOXYLASE ISOZYME 1-RELATED"/>
    <property type="match status" value="1"/>
</dbReference>
<dbReference type="GO" id="GO:0005829">
    <property type="term" value="C:cytosol"/>
    <property type="evidence" value="ECO:0007669"/>
    <property type="project" value="TreeGrafter"/>
</dbReference>
<dbReference type="InterPro" id="IPR012000">
    <property type="entry name" value="Thiamin_PyroP_enz_cen_dom"/>
</dbReference>
<gene>
    <name evidence="12" type="ORF">UFOPK3773_01459</name>
    <name evidence="13" type="ORF">UFOPK3992_01792</name>
</gene>
<evidence type="ECO:0000256" key="7">
    <source>
        <dbReference type="ARBA" id="ARBA00023239"/>
    </source>
</evidence>
<dbReference type="SUPFAM" id="SSF52518">
    <property type="entry name" value="Thiamin diphosphate-binding fold (THDP-binding)"/>
    <property type="match status" value="2"/>
</dbReference>
<protein>
    <submittedName>
        <fullName evidence="12">Unannotated protein</fullName>
    </submittedName>
</protein>
<feature type="domain" description="Thiamine pyrophosphate enzyme TPP-binding" evidence="10">
    <location>
        <begin position="397"/>
        <end position="525"/>
    </location>
</feature>
<evidence type="ECO:0000259" key="10">
    <source>
        <dbReference type="Pfam" id="PF02775"/>
    </source>
</evidence>
<dbReference type="Pfam" id="PF00205">
    <property type="entry name" value="TPP_enzyme_M"/>
    <property type="match status" value="1"/>
</dbReference>
<feature type="domain" description="Thiamine pyrophosphate enzyme central" evidence="9">
    <location>
        <begin position="203"/>
        <end position="329"/>
    </location>
</feature>
<comment type="similarity">
    <text evidence="2 8">Belongs to the TPP enzyme family.</text>
</comment>
<evidence type="ECO:0000259" key="9">
    <source>
        <dbReference type="Pfam" id="PF00205"/>
    </source>
</evidence>
<evidence type="ECO:0000256" key="3">
    <source>
        <dbReference type="ARBA" id="ARBA00022723"/>
    </source>
</evidence>
<keyword evidence="5" id="KW-0460">Magnesium</keyword>
<keyword evidence="4" id="KW-0210">Decarboxylase</keyword>
<accession>A0A6J7KD43</accession>
<sequence length="547" mass="58513">MNTSPDPGTTTIAAHLVRRFHELNVEEGFGIVGDYALRLFHDLHQEGFPLLIMGDEQGAAFAADAYARLRGLGVVAVTYGVGGLKVVNAVAGAWAEQVPLLVISGSPGKAERAGDALIHHKVKEFDTQHRVFRDLTQADAVLDNPLTSAVEIDRVLVAMLAHQRPGYLEIPRDMVDVPIRDVMGDLQRTLPPVNEARLAAAVSDVMSRLRLSESAVAMAGVMAWRRDLSDSLNAFVTAAGIPVATSSLSKGFFDERHPLSLGVYMGAVSPLAVVERVESADVILSLGVMNSDLTLGGFTAVLDPARLIECTDTEVHVGLHTYRQVPLHAFLPALAAAASQGRLGLDHTIPSYAHGYVATPGKALSVESVMQCVGAAIDERHGLLIEIGECVFASVDMPAPAWSLSSAYYATMGYAIPAAVGAGRADRSRRPVVIVGDGGFLMSGLEVMFAPYHDVSPIIVVLDNDGYGTQRPMLDGPFNDLPPMRHEDLPRVFGTGRGVVCDTENELAVAMAEAVRDEELVIVHVRVPRGVPSHALTRLTDALKKRV</sequence>
<dbReference type="EMBL" id="CAFBOZ010000309">
    <property type="protein sequence ID" value="CAB5022415.1"/>
    <property type="molecule type" value="Genomic_DNA"/>
</dbReference>
<keyword evidence="7" id="KW-0456">Lyase</keyword>
<organism evidence="12">
    <name type="scientific">freshwater metagenome</name>
    <dbReference type="NCBI Taxonomy" id="449393"/>
    <lineage>
        <taxon>unclassified sequences</taxon>
        <taxon>metagenomes</taxon>
        <taxon>ecological metagenomes</taxon>
    </lineage>
</organism>
<evidence type="ECO:0000259" key="11">
    <source>
        <dbReference type="Pfam" id="PF02776"/>
    </source>
</evidence>
<evidence type="ECO:0000256" key="2">
    <source>
        <dbReference type="ARBA" id="ARBA00007812"/>
    </source>
</evidence>
<dbReference type="GO" id="GO:0004737">
    <property type="term" value="F:pyruvate decarboxylase activity"/>
    <property type="evidence" value="ECO:0007669"/>
    <property type="project" value="TreeGrafter"/>
</dbReference>
<dbReference type="PIRSF" id="PIRSF036565">
    <property type="entry name" value="Pyruvt_ip_decrb"/>
    <property type="match status" value="1"/>
</dbReference>
<dbReference type="InterPro" id="IPR011766">
    <property type="entry name" value="TPP_enzyme_TPP-bd"/>
</dbReference>
<dbReference type="InterPro" id="IPR029061">
    <property type="entry name" value="THDP-binding"/>
</dbReference>
<dbReference type="InterPro" id="IPR029035">
    <property type="entry name" value="DHS-like_NAD/FAD-binding_dom"/>
</dbReference>
<evidence type="ECO:0000256" key="5">
    <source>
        <dbReference type="ARBA" id="ARBA00022842"/>
    </source>
</evidence>
<feature type="domain" description="Thiamine pyrophosphate enzyme N-terminal TPP-binding" evidence="11">
    <location>
        <begin position="11"/>
        <end position="126"/>
    </location>
</feature>
<evidence type="ECO:0000313" key="13">
    <source>
        <dbReference type="EMBL" id="CAB5022415.1"/>
    </source>
</evidence>
<dbReference type="SUPFAM" id="SSF52467">
    <property type="entry name" value="DHS-like NAD/FAD-binding domain"/>
    <property type="match status" value="1"/>
</dbReference>
<dbReference type="InterPro" id="IPR012001">
    <property type="entry name" value="Thiamin_PyroP_enz_TPP-bd_dom"/>
</dbReference>
<dbReference type="Gene3D" id="3.40.50.1220">
    <property type="entry name" value="TPP-binding domain"/>
    <property type="match status" value="1"/>
</dbReference>
<evidence type="ECO:0000313" key="12">
    <source>
        <dbReference type="EMBL" id="CAB4951964.1"/>
    </source>
</evidence>
<keyword evidence="3" id="KW-0479">Metal-binding</keyword>
<evidence type="ECO:0000256" key="1">
    <source>
        <dbReference type="ARBA" id="ARBA00001964"/>
    </source>
</evidence>
<dbReference type="Pfam" id="PF02776">
    <property type="entry name" value="TPP_enzyme_N"/>
    <property type="match status" value="1"/>
</dbReference>
<name>A0A6J7KD43_9ZZZZ</name>
<dbReference type="AlphaFoldDB" id="A0A6J7KD43"/>
<comment type="cofactor">
    <cofactor evidence="1">
        <name>thiamine diphosphate</name>
        <dbReference type="ChEBI" id="CHEBI:58937"/>
    </cofactor>
</comment>